<organism evidence="4 5">
    <name type="scientific">Paratrimastix pyriformis</name>
    <dbReference type="NCBI Taxonomy" id="342808"/>
    <lineage>
        <taxon>Eukaryota</taxon>
        <taxon>Metamonada</taxon>
        <taxon>Preaxostyla</taxon>
        <taxon>Paratrimastigidae</taxon>
        <taxon>Paratrimastix</taxon>
    </lineage>
</organism>
<dbReference type="PANTHER" id="PTHR47383">
    <property type="entry name" value="OS03G0659800 PROTEIN"/>
    <property type="match status" value="1"/>
</dbReference>
<evidence type="ECO:0000313" key="4">
    <source>
        <dbReference type="EMBL" id="KAJ4460362.1"/>
    </source>
</evidence>
<feature type="coiled-coil region" evidence="1">
    <location>
        <begin position="42"/>
        <end position="107"/>
    </location>
</feature>
<dbReference type="InterPro" id="IPR058936">
    <property type="entry name" value="At4g15545-like"/>
</dbReference>
<accession>A0ABQ8UMF4</accession>
<feature type="region of interest" description="Disordered" evidence="2">
    <location>
        <begin position="176"/>
        <end position="340"/>
    </location>
</feature>
<evidence type="ECO:0000256" key="2">
    <source>
        <dbReference type="SAM" id="MobiDB-lite"/>
    </source>
</evidence>
<keyword evidence="1" id="KW-0175">Coiled coil</keyword>
<evidence type="ECO:0000313" key="5">
    <source>
        <dbReference type="Proteomes" id="UP001141327"/>
    </source>
</evidence>
<sequence>MWPRYQSLIVSSFKHKLATEPTPEQLLSEGLNLIQSAFAAKVKSLTQEVRSVQQTLKTKDEQIQKQQKQLYLLTLQCEEQAQKIQQLQKQNQLIVNEKQEIENILRKYKVQLMSPETQAPSTDEDKPTDTDSSPHEAPSSVESPRRQALPQPSSDDYLSRLQQSLGRTYARIQAGVSPRPASPVELPAPPFEGDAGPSAISRRAALPMGQSPSAPFESPALQQRSAGPAPSPHHLLVRNSPHPQPTPRSQQQQQPQRLAGDEADMSDDLSGGGSSARAPEGLQPAPSPAPGGGSGTPSRRPPIPPLALTALQQQQAGSSFASAHTPSTAIKSPKPMGPQAKEEGRRLFALVRSRLSPERFASFLGHIRALNQRMESRQVAMQGVAHALGEDNRDLFEAFQGLVDRVSSVDEQR</sequence>
<dbReference type="Pfam" id="PF25972">
    <property type="entry name" value="At4g15545_C"/>
    <property type="match status" value="1"/>
</dbReference>
<dbReference type="InterPro" id="IPR058935">
    <property type="entry name" value="At4g15545-like_C"/>
</dbReference>
<protein>
    <recommendedName>
        <fullName evidence="3">At4g15545-like C-terminal domain-containing protein</fullName>
    </recommendedName>
</protein>
<keyword evidence="5" id="KW-1185">Reference proteome</keyword>
<name>A0ABQ8UMF4_9EUKA</name>
<dbReference type="Proteomes" id="UP001141327">
    <property type="component" value="Unassembled WGS sequence"/>
</dbReference>
<dbReference type="EMBL" id="JAPMOS010000013">
    <property type="protein sequence ID" value="KAJ4460362.1"/>
    <property type="molecule type" value="Genomic_DNA"/>
</dbReference>
<evidence type="ECO:0000256" key="1">
    <source>
        <dbReference type="SAM" id="Coils"/>
    </source>
</evidence>
<feature type="domain" description="At4g15545-like C-terminal" evidence="3">
    <location>
        <begin position="343"/>
        <end position="405"/>
    </location>
</feature>
<gene>
    <name evidence="4" type="ORF">PAPYR_3377</name>
</gene>
<dbReference type="PANTHER" id="PTHR47383:SF8">
    <property type="entry name" value="OS01G0768300 PROTEIN"/>
    <property type="match status" value="1"/>
</dbReference>
<feature type="compositionally biased region" description="Basic and acidic residues" evidence="2">
    <location>
        <begin position="123"/>
        <end position="134"/>
    </location>
</feature>
<evidence type="ECO:0000259" key="3">
    <source>
        <dbReference type="Pfam" id="PF25972"/>
    </source>
</evidence>
<feature type="compositionally biased region" description="Low complexity" evidence="2">
    <location>
        <begin position="306"/>
        <end position="323"/>
    </location>
</feature>
<reference evidence="4" key="1">
    <citation type="journal article" date="2022" name="bioRxiv">
        <title>Genomics of Preaxostyla Flagellates Illuminates Evolutionary Transitions and the Path Towards Mitochondrial Loss.</title>
        <authorList>
            <person name="Novak L.V.F."/>
            <person name="Treitli S.C."/>
            <person name="Pyrih J."/>
            <person name="Halakuc P."/>
            <person name="Pipaliya S.V."/>
            <person name="Vacek V."/>
            <person name="Brzon O."/>
            <person name="Soukal P."/>
            <person name="Eme L."/>
            <person name="Dacks J.B."/>
            <person name="Karnkowska A."/>
            <person name="Elias M."/>
            <person name="Hampl V."/>
        </authorList>
    </citation>
    <scope>NUCLEOTIDE SEQUENCE</scope>
    <source>
        <strain evidence="4">RCP-MX</strain>
    </source>
</reference>
<proteinExistence type="predicted"/>
<feature type="region of interest" description="Disordered" evidence="2">
    <location>
        <begin position="112"/>
        <end position="156"/>
    </location>
</feature>
<comment type="caution">
    <text evidence="4">The sequence shown here is derived from an EMBL/GenBank/DDBJ whole genome shotgun (WGS) entry which is preliminary data.</text>
</comment>
<feature type="compositionally biased region" description="Low complexity" evidence="2">
    <location>
        <begin position="247"/>
        <end position="256"/>
    </location>
</feature>